<dbReference type="AlphaFoldDB" id="A0AA40AI97"/>
<keyword evidence="3" id="KW-1185">Reference proteome</keyword>
<dbReference type="InterPro" id="IPR019956">
    <property type="entry name" value="Ubiquitin_dom"/>
</dbReference>
<comment type="caution">
    <text evidence="2">The sequence shown here is derived from an EMBL/GenBank/DDBJ whole genome shotgun (WGS) entry which is preliminary data.</text>
</comment>
<dbReference type="PANTHER" id="PTHR10666">
    <property type="entry name" value="UBIQUITIN"/>
    <property type="match status" value="1"/>
</dbReference>
<dbReference type="PROSITE" id="PS50053">
    <property type="entry name" value="UBIQUITIN_2"/>
    <property type="match status" value="1"/>
</dbReference>
<proteinExistence type="predicted"/>
<sequence length="103" mass="11839">DNTPLLDSDKEGIPPDQQRLIYLGQEPHNGRSFSDYKIPPARIYPSPRRYTIHLVPRLRVGLGGGLMQIFVETPTRKTISFYIACANVRVYNCPRRPKALRME</sequence>
<dbReference type="InterPro" id="IPR029071">
    <property type="entry name" value="Ubiquitin-like_domsf"/>
</dbReference>
<feature type="non-terminal residue" evidence="2">
    <location>
        <position position="1"/>
    </location>
</feature>
<dbReference type="InterPro" id="IPR000626">
    <property type="entry name" value="Ubiquitin-like_dom"/>
</dbReference>
<evidence type="ECO:0000259" key="1">
    <source>
        <dbReference type="PROSITE" id="PS50053"/>
    </source>
</evidence>
<dbReference type="Gene3D" id="3.10.20.90">
    <property type="entry name" value="Phosphatidylinositol 3-kinase Catalytic Subunit, Chain A, domain 1"/>
    <property type="match status" value="1"/>
</dbReference>
<dbReference type="InterPro" id="IPR050158">
    <property type="entry name" value="Ubiquitin_ubiquitin-like"/>
</dbReference>
<accession>A0AA40AI97</accession>
<reference evidence="2" key="1">
    <citation type="submission" date="2023-06" db="EMBL/GenBank/DDBJ databases">
        <title>Genome-scale phylogeny and comparative genomics of the fungal order Sordariales.</title>
        <authorList>
            <consortium name="Lawrence Berkeley National Laboratory"/>
            <person name="Hensen N."/>
            <person name="Bonometti L."/>
            <person name="Westerberg I."/>
            <person name="Brannstrom I.O."/>
            <person name="Guillou S."/>
            <person name="Cros-Aarteil S."/>
            <person name="Calhoun S."/>
            <person name="Haridas S."/>
            <person name="Kuo A."/>
            <person name="Mondo S."/>
            <person name="Pangilinan J."/>
            <person name="Riley R."/>
            <person name="Labutti K."/>
            <person name="Andreopoulos B."/>
            <person name="Lipzen A."/>
            <person name="Chen C."/>
            <person name="Yanf M."/>
            <person name="Daum C."/>
            <person name="Ng V."/>
            <person name="Clum A."/>
            <person name="Steindorff A."/>
            <person name="Ohm R."/>
            <person name="Martin F."/>
            <person name="Silar P."/>
            <person name="Natvig D."/>
            <person name="Lalanne C."/>
            <person name="Gautier V."/>
            <person name="Ament-Velasquez S.L."/>
            <person name="Kruys A."/>
            <person name="Hutchinson M.I."/>
            <person name="Powell A.J."/>
            <person name="Barry K."/>
            <person name="Miller A.N."/>
            <person name="Grigoriev I.V."/>
            <person name="Debuchy R."/>
            <person name="Gladieux P."/>
            <person name="Thoren M.H."/>
            <person name="Johannesson H."/>
        </authorList>
    </citation>
    <scope>NUCLEOTIDE SEQUENCE</scope>
    <source>
        <strain evidence="2">SMH4607-1</strain>
    </source>
</reference>
<evidence type="ECO:0000313" key="3">
    <source>
        <dbReference type="Proteomes" id="UP001172102"/>
    </source>
</evidence>
<dbReference type="Proteomes" id="UP001172102">
    <property type="component" value="Unassembled WGS sequence"/>
</dbReference>
<feature type="domain" description="Ubiquitin-like" evidence="1">
    <location>
        <begin position="8"/>
        <end position="40"/>
    </location>
</feature>
<name>A0AA40AI97_9PEZI</name>
<organism evidence="2 3">
    <name type="scientific">Lasiosphaeris hirsuta</name>
    <dbReference type="NCBI Taxonomy" id="260670"/>
    <lineage>
        <taxon>Eukaryota</taxon>
        <taxon>Fungi</taxon>
        <taxon>Dikarya</taxon>
        <taxon>Ascomycota</taxon>
        <taxon>Pezizomycotina</taxon>
        <taxon>Sordariomycetes</taxon>
        <taxon>Sordariomycetidae</taxon>
        <taxon>Sordariales</taxon>
        <taxon>Lasiosphaeriaceae</taxon>
        <taxon>Lasiosphaeris</taxon>
    </lineage>
</organism>
<dbReference type="SUPFAM" id="SSF54236">
    <property type="entry name" value="Ubiquitin-like"/>
    <property type="match status" value="1"/>
</dbReference>
<dbReference type="EMBL" id="JAUKUA010000004">
    <property type="protein sequence ID" value="KAK0716336.1"/>
    <property type="molecule type" value="Genomic_DNA"/>
</dbReference>
<gene>
    <name evidence="2" type="ORF">B0H67DRAFT_488227</name>
</gene>
<dbReference type="PRINTS" id="PR00348">
    <property type="entry name" value="UBIQUITIN"/>
</dbReference>
<protein>
    <recommendedName>
        <fullName evidence="1">Ubiquitin-like domain-containing protein</fullName>
    </recommendedName>
</protein>
<evidence type="ECO:0000313" key="2">
    <source>
        <dbReference type="EMBL" id="KAK0716336.1"/>
    </source>
</evidence>